<evidence type="ECO:0000313" key="2">
    <source>
        <dbReference type="EMBL" id="OEU07836.1"/>
    </source>
</evidence>
<keyword evidence="1" id="KW-0812">Transmembrane</keyword>
<feature type="transmembrane region" description="Helical" evidence="1">
    <location>
        <begin position="323"/>
        <end position="343"/>
    </location>
</feature>
<dbReference type="EMBL" id="KV784383">
    <property type="protein sequence ID" value="OEU07836.1"/>
    <property type="molecule type" value="Genomic_DNA"/>
</dbReference>
<protein>
    <submittedName>
        <fullName evidence="2">Uncharacterized protein</fullName>
    </submittedName>
</protein>
<feature type="transmembrane region" description="Helical" evidence="1">
    <location>
        <begin position="145"/>
        <end position="165"/>
    </location>
</feature>
<evidence type="ECO:0000313" key="3">
    <source>
        <dbReference type="Proteomes" id="UP000095751"/>
    </source>
</evidence>
<accession>A0A1E7EPX3</accession>
<dbReference type="AlphaFoldDB" id="A0A1E7EPX3"/>
<feature type="transmembrane region" description="Helical" evidence="1">
    <location>
        <begin position="195"/>
        <end position="216"/>
    </location>
</feature>
<keyword evidence="1" id="KW-1133">Transmembrane helix</keyword>
<dbReference type="InParanoid" id="A0A1E7EPX3"/>
<evidence type="ECO:0000256" key="1">
    <source>
        <dbReference type="SAM" id="Phobius"/>
    </source>
</evidence>
<keyword evidence="1" id="KW-0472">Membrane</keyword>
<feature type="transmembrane region" description="Helical" evidence="1">
    <location>
        <begin position="377"/>
        <end position="398"/>
    </location>
</feature>
<dbReference type="Proteomes" id="UP000095751">
    <property type="component" value="Unassembled WGS sequence"/>
</dbReference>
<proteinExistence type="predicted"/>
<dbReference type="KEGG" id="fcy:FRACYDRAFT_250458"/>
<organism evidence="2 3">
    <name type="scientific">Fragilariopsis cylindrus CCMP1102</name>
    <dbReference type="NCBI Taxonomy" id="635003"/>
    <lineage>
        <taxon>Eukaryota</taxon>
        <taxon>Sar</taxon>
        <taxon>Stramenopiles</taxon>
        <taxon>Ochrophyta</taxon>
        <taxon>Bacillariophyta</taxon>
        <taxon>Bacillariophyceae</taxon>
        <taxon>Bacillariophycidae</taxon>
        <taxon>Bacillariales</taxon>
        <taxon>Bacillariaceae</taxon>
        <taxon>Fragilariopsis</taxon>
    </lineage>
</organism>
<feature type="transmembrane region" description="Helical" evidence="1">
    <location>
        <begin position="292"/>
        <end position="317"/>
    </location>
</feature>
<sequence>MTAPLIPVCSMKLSLFGPSWYYGGGPRWNPGYCSPVSCYLALKIGKSPVWVGIWVDLTIKANSTTEVNQLNAKLPIAMDLVGYQTGSVQDGAQVLRPYSSCCSFESLSYNLNFSFGWEKKQRLQVMVSSKVVPPQISSGFARRRISIFASISGLAVLYIFLWWWLKDSSPWLTPASEYCQEDTSTDGSCSRPDLFAFQATSAISQLALGGLGFWTWHVSKKAVTKIPQTAEGRLFGYLYEADILNAGIFVYQMFDFFASLFVAEHRTFIFMTHHLLAAFTAWMSLEYQMVHYYAIFFGGCSEISTIFLVLCNFDVYFPAERGSTWGAIITVCQASFTVLFLYYRVIGWIMVSWQLWTDVFYVAKKGRIEEYRPGKAWFLYGFLIMDTVLGALQIYWFAFGIVPKILEILQ</sequence>
<keyword evidence="3" id="KW-1185">Reference proteome</keyword>
<dbReference type="OrthoDB" id="39387at2759"/>
<reference evidence="2 3" key="1">
    <citation type="submission" date="2016-09" db="EMBL/GenBank/DDBJ databases">
        <title>Extensive genetic diversity and differential bi-allelic expression allows diatom success in the polar Southern Ocean.</title>
        <authorList>
            <consortium name="DOE Joint Genome Institute"/>
            <person name="Mock T."/>
            <person name="Otillar R.P."/>
            <person name="Strauss J."/>
            <person name="Dupont C."/>
            <person name="Frickenhaus S."/>
            <person name="Maumus F."/>
            <person name="Mcmullan M."/>
            <person name="Sanges R."/>
            <person name="Schmutz J."/>
            <person name="Toseland A."/>
            <person name="Valas R."/>
            <person name="Veluchamy A."/>
            <person name="Ward B.J."/>
            <person name="Allen A."/>
            <person name="Barry K."/>
            <person name="Falciatore A."/>
            <person name="Ferrante M."/>
            <person name="Fortunato A.E."/>
            <person name="Gloeckner G."/>
            <person name="Gruber A."/>
            <person name="Hipkin R."/>
            <person name="Janech M."/>
            <person name="Kroth P."/>
            <person name="Leese F."/>
            <person name="Lindquist E."/>
            <person name="Lyon B.R."/>
            <person name="Martin J."/>
            <person name="Mayer C."/>
            <person name="Parker M."/>
            <person name="Quesneville H."/>
            <person name="Raymond J."/>
            <person name="Uhlig C."/>
            <person name="Valentin K.U."/>
            <person name="Worden A.Z."/>
            <person name="Armbrust E.V."/>
            <person name="Bowler C."/>
            <person name="Green B."/>
            <person name="Moulton V."/>
            <person name="Van Oosterhout C."/>
            <person name="Grigoriev I."/>
        </authorList>
    </citation>
    <scope>NUCLEOTIDE SEQUENCE [LARGE SCALE GENOMIC DNA]</scope>
    <source>
        <strain evidence="2 3">CCMP1102</strain>
    </source>
</reference>
<gene>
    <name evidence="2" type="ORF">FRACYDRAFT_250458</name>
</gene>
<name>A0A1E7EPX3_9STRA</name>
<feature type="transmembrane region" description="Helical" evidence="1">
    <location>
        <begin position="237"/>
        <end position="262"/>
    </location>
</feature>